<name>A0A1V1PF62_9BACT</name>
<proteinExistence type="inferred from homology"/>
<evidence type="ECO:0000259" key="3">
    <source>
        <dbReference type="Pfam" id="PF00501"/>
    </source>
</evidence>
<evidence type="ECO:0000256" key="2">
    <source>
        <dbReference type="ARBA" id="ARBA00022598"/>
    </source>
</evidence>
<dbReference type="InterPro" id="IPR042099">
    <property type="entry name" value="ANL_N_sf"/>
</dbReference>
<reference evidence="5" key="1">
    <citation type="submission" date="2012-11" db="EMBL/GenBank/DDBJ databases">
        <authorList>
            <person name="Lucero-Rivera Y.E."/>
            <person name="Tovar-Ramirez D."/>
        </authorList>
    </citation>
    <scope>NUCLEOTIDE SEQUENCE [LARGE SCALE GENOMIC DNA]</scope>
    <source>
        <strain evidence="5">Araruama</strain>
    </source>
</reference>
<feature type="domain" description="AMP-dependent synthetase/ligase" evidence="3">
    <location>
        <begin position="15"/>
        <end position="374"/>
    </location>
</feature>
<dbReference type="PANTHER" id="PTHR43201:SF5">
    <property type="entry name" value="MEDIUM-CHAIN ACYL-COA LIGASE ACSF2, MITOCHONDRIAL"/>
    <property type="match status" value="1"/>
</dbReference>
<dbReference type="GO" id="GO:0006631">
    <property type="term" value="P:fatty acid metabolic process"/>
    <property type="evidence" value="ECO:0007669"/>
    <property type="project" value="TreeGrafter"/>
</dbReference>
<organism evidence="4 5">
    <name type="scientific">Candidatus Magnetoglobus multicellularis str. Araruama</name>
    <dbReference type="NCBI Taxonomy" id="890399"/>
    <lineage>
        <taxon>Bacteria</taxon>
        <taxon>Pseudomonadati</taxon>
        <taxon>Thermodesulfobacteriota</taxon>
        <taxon>Desulfobacteria</taxon>
        <taxon>Desulfobacterales</taxon>
        <taxon>Desulfobacteraceae</taxon>
        <taxon>Candidatus Magnetoglobus</taxon>
    </lineage>
</organism>
<dbReference type="Gene3D" id="3.40.50.12780">
    <property type="entry name" value="N-terminal domain of ligase-like"/>
    <property type="match status" value="1"/>
</dbReference>
<accession>A0A1V1PF62</accession>
<dbReference type="PANTHER" id="PTHR43201">
    <property type="entry name" value="ACYL-COA SYNTHETASE"/>
    <property type="match status" value="1"/>
</dbReference>
<dbReference type="Proteomes" id="UP000189670">
    <property type="component" value="Unassembled WGS sequence"/>
</dbReference>
<gene>
    <name evidence="4" type="ORF">OMM_00977</name>
</gene>
<dbReference type="SUPFAM" id="SSF56801">
    <property type="entry name" value="Acetyl-CoA synthetase-like"/>
    <property type="match status" value="1"/>
</dbReference>
<evidence type="ECO:0000313" key="5">
    <source>
        <dbReference type="Proteomes" id="UP000189670"/>
    </source>
</evidence>
<dbReference type="CDD" id="cd04433">
    <property type="entry name" value="AFD_class_I"/>
    <property type="match status" value="1"/>
</dbReference>
<dbReference type="InterPro" id="IPR045851">
    <property type="entry name" value="AMP-bd_C_sf"/>
</dbReference>
<dbReference type="Gene3D" id="3.30.300.30">
    <property type="match status" value="1"/>
</dbReference>
<dbReference type="AlphaFoldDB" id="A0A1V1PF62"/>
<evidence type="ECO:0000256" key="1">
    <source>
        <dbReference type="ARBA" id="ARBA00006432"/>
    </source>
</evidence>
<dbReference type="Pfam" id="PF00501">
    <property type="entry name" value="AMP-binding"/>
    <property type="match status" value="1"/>
</dbReference>
<dbReference type="GO" id="GO:0031956">
    <property type="term" value="F:medium-chain fatty acid-CoA ligase activity"/>
    <property type="evidence" value="ECO:0007669"/>
    <property type="project" value="TreeGrafter"/>
</dbReference>
<protein>
    <submittedName>
        <fullName evidence="4">AMP-dependent synthetase/ligase</fullName>
    </submittedName>
</protein>
<dbReference type="EMBL" id="ATBP01000061">
    <property type="protein sequence ID" value="ETR73424.1"/>
    <property type="molecule type" value="Genomic_DNA"/>
</dbReference>
<sequence>MHGVPFMNLNNILYQHARNTPQKVAFAQGDERITYQNLYASIDYCQTILIYRNISKNDCITMILPNGLACIQWLYAIFALEAIAQPLACHLTLNDYKYFISDSHSRLLITTDSLIPKLYMPLKAIFPDLFIVTTGNHHMADDCMQNQNYSSQKQFVAPPNRDNPALYLYTSGSEAKPKRICRQHKHLYNETQNFTQTAMIHSNDHCLCLVPFYHSYGLENALLASLFVGSTLVIPPSDMLFHDTQISFPDLQIAYNTLISKEKIGFIVGVPYQYMTLSLLPESMPANWPDLRFCFSSGSHLSQSIFDMFYKRFQIPVRSLYGLTETGTVSVNLSDSVQWGHVGQAINHVEIAIKDHHEKRVPAHKNGQIWIKNDVLPVTGYDNYLNNQGSFKNGWHISGDYGYLDNVGNLWIMDRLDSLINIDGHQINIAELERMIRKNSSIKNVAVFELSVNLKMFLVIAVVAHTGCRKSDLINHIKNHLPSYISAIHIEYFDSLPVNEMGKILKSELKQMVHDAINDDTSCQLDADIYDKDLLSHLINDVTDNSK</sequence>
<comment type="similarity">
    <text evidence="1">Belongs to the ATP-dependent AMP-binding enzyme family.</text>
</comment>
<evidence type="ECO:0000313" key="4">
    <source>
        <dbReference type="EMBL" id="ETR73424.1"/>
    </source>
</evidence>
<comment type="caution">
    <text evidence="4">The sequence shown here is derived from an EMBL/GenBank/DDBJ whole genome shotgun (WGS) entry which is preliminary data.</text>
</comment>
<keyword evidence="2 4" id="KW-0436">Ligase</keyword>
<dbReference type="InterPro" id="IPR000873">
    <property type="entry name" value="AMP-dep_synth/lig_dom"/>
</dbReference>